<dbReference type="SUPFAM" id="SSF55797">
    <property type="entry name" value="PR-1-like"/>
    <property type="match status" value="1"/>
</dbReference>
<dbReference type="PANTHER" id="PTHR31157">
    <property type="entry name" value="SCP DOMAIN-CONTAINING PROTEIN"/>
    <property type="match status" value="1"/>
</dbReference>
<dbReference type="Gene3D" id="3.40.33.10">
    <property type="entry name" value="CAP"/>
    <property type="match status" value="1"/>
</dbReference>
<dbReference type="InterPro" id="IPR035940">
    <property type="entry name" value="CAP_sf"/>
</dbReference>
<comment type="caution">
    <text evidence="2">The sequence shown here is derived from an EMBL/GenBank/DDBJ whole genome shotgun (WGS) entry which is preliminary data.</text>
</comment>
<accession>A0A7X2Z529</accession>
<dbReference type="InterPro" id="IPR001119">
    <property type="entry name" value="SLH_dom"/>
</dbReference>
<dbReference type="EMBL" id="WNZW01000015">
    <property type="protein sequence ID" value="MUG47747.1"/>
    <property type="molecule type" value="Genomic_DNA"/>
</dbReference>
<proteinExistence type="predicted"/>
<dbReference type="OrthoDB" id="9783944at2"/>
<dbReference type="CDD" id="cd05379">
    <property type="entry name" value="CAP_bacterial"/>
    <property type="match status" value="1"/>
</dbReference>
<protein>
    <recommendedName>
        <fullName evidence="1">SLH domain-containing protein</fullName>
    </recommendedName>
</protein>
<evidence type="ECO:0000259" key="1">
    <source>
        <dbReference type="PROSITE" id="PS51272"/>
    </source>
</evidence>
<dbReference type="PANTHER" id="PTHR31157:SF1">
    <property type="entry name" value="SCP DOMAIN-CONTAINING PROTEIN"/>
    <property type="match status" value="1"/>
</dbReference>
<dbReference type="Proteomes" id="UP000447876">
    <property type="component" value="Unassembled WGS sequence"/>
</dbReference>
<dbReference type="RefSeq" id="WP_155613114.1">
    <property type="nucleotide sequence ID" value="NZ_WNZW01000015.1"/>
</dbReference>
<gene>
    <name evidence="2" type="ORF">GNP95_22640</name>
</gene>
<evidence type="ECO:0000313" key="2">
    <source>
        <dbReference type="EMBL" id="MUG47747.1"/>
    </source>
</evidence>
<dbReference type="Pfam" id="PF00395">
    <property type="entry name" value="SLH"/>
    <property type="match status" value="1"/>
</dbReference>
<dbReference type="AlphaFoldDB" id="A0A7X2Z529"/>
<dbReference type="InterPro" id="IPR029410">
    <property type="entry name" value="CAP_assoc"/>
</dbReference>
<feature type="domain" description="SLH" evidence="1">
    <location>
        <begin position="30"/>
        <end position="93"/>
    </location>
</feature>
<dbReference type="InterPro" id="IPR014044">
    <property type="entry name" value="CAP_dom"/>
</dbReference>
<dbReference type="Pfam" id="PF00188">
    <property type="entry name" value="CAP"/>
    <property type="match status" value="1"/>
</dbReference>
<dbReference type="Pfam" id="PF14504">
    <property type="entry name" value="CAP_assoc_N"/>
    <property type="match status" value="1"/>
</dbReference>
<organism evidence="2 3">
    <name type="scientific">Paenibacillus woosongensis</name>
    <dbReference type="NCBI Taxonomy" id="307580"/>
    <lineage>
        <taxon>Bacteria</taxon>
        <taxon>Bacillati</taxon>
        <taxon>Bacillota</taxon>
        <taxon>Bacilli</taxon>
        <taxon>Bacillales</taxon>
        <taxon>Paenibacillaceae</taxon>
        <taxon>Paenibacillus</taxon>
    </lineage>
</organism>
<reference evidence="2 3" key="1">
    <citation type="submission" date="2019-11" db="EMBL/GenBank/DDBJ databases">
        <title>Draft genome sequences of five Paenibacillus species of dairy origin.</title>
        <authorList>
            <person name="Olajide A.M."/>
            <person name="Chen S."/>
            <person name="Lapointe G."/>
        </authorList>
    </citation>
    <scope>NUCLEOTIDE SEQUENCE [LARGE SCALE GENOMIC DNA]</scope>
    <source>
        <strain evidence="2 3">12CR55</strain>
    </source>
</reference>
<name>A0A7X2Z529_9BACL</name>
<dbReference type="PROSITE" id="PS51272">
    <property type="entry name" value="SLH"/>
    <property type="match status" value="1"/>
</dbReference>
<evidence type="ECO:0000313" key="3">
    <source>
        <dbReference type="Proteomes" id="UP000447876"/>
    </source>
</evidence>
<sequence>MGKNRWLKIAGVVGIAAAVWIGVPKGIWAAPSMFADVPSSHWAYEKIMWSKGQGIASGYPDGSFKPSKSVTEAEFLVMLLRTYPELQIEAAKAGEIWHAPYYRLAKELNLQVKQQPHVSITRGHAAQLMTGMMGTTLTVTEAVQFMLDEGLAEGKNGSGVEGFAPNDTLTRAEAQTFFFRLKQGERVEDGSAKEDENVIKQETLAPSAIDLQGVQIGDSEADVIAALGQPNRKDNISGDMTWYIYNRDLKKYAQVGIMNQEVVALFSNGAGWRFGGEDKGTGLADLRSRADKLWGESVGSSYNVVYYQMDDIEITLFTDDHENGRVDGVFVTNNSNFDYVYNINVTEDTLKAYELQVFDLTNTFRVSKGLKPLTWNEKAAVAARLHSEDMGVRDFFAHTNPDGKSPGDRMAAQGLTKFKATGENIAGGHINAIDAHYSWLNSSGHRNNMLTSGYTTLGVGVKFINEVPYYTQNFYTPL</sequence>